<evidence type="ECO:0000256" key="4">
    <source>
        <dbReference type="ARBA" id="ARBA00022801"/>
    </source>
</evidence>
<dbReference type="KEGG" id="span:AWL63_01820"/>
<dbReference type="InterPro" id="IPR001279">
    <property type="entry name" value="Metallo-B-lactamas"/>
</dbReference>
<evidence type="ECO:0000256" key="1">
    <source>
        <dbReference type="ARBA" id="ARBA00001947"/>
    </source>
</evidence>
<name>A0A1B3Z658_9SPHN</name>
<proteinExistence type="inferred from homology"/>
<dbReference type="SUPFAM" id="SSF56281">
    <property type="entry name" value="Metallo-hydrolase/oxidoreductase"/>
    <property type="match status" value="1"/>
</dbReference>
<evidence type="ECO:0000259" key="6">
    <source>
        <dbReference type="SMART" id="SM00849"/>
    </source>
</evidence>
<evidence type="ECO:0000313" key="8">
    <source>
        <dbReference type="Proteomes" id="UP000094256"/>
    </source>
</evidence>
<dbReference type="GO" id="GO:0046872">
    <property type="term" value="F:metal ion binding"/>
    <property type="evidence" value="ECO:0007669"/>
    <property type="project" value="UniProtKB-KW"/>
</dbReference>
<dbReference type="PANTHER" id="PTHR42978">
    <property type="entry name" value="QUORUM-QUENCHING LACTONASE YTNP-RELATED-RELATED"/>
    <property type="match status" value="1"/>
</dbReference>
<keyword evidence="5" id="KW-0862">Zinc</keyword>
<dbReference type="AlphaFoldDB" id="A0A1B3Z658"/>
<dbReference type="SMART" id="SM00849">
    <property type="entry name" value="Lactamase_B"/>
    <property type="match status" value="1"/>
</dbReference>
<dbReference type="InterPro" id="IPR051013">
    <property type="entry name" value="MBL_superfamily_lactonases"/>
</dbReference>
<organism evidence="7 8">
    <name type="scientific">Sphingomonas panacis</name>
    <dbReference type="NCBI Taxonomy" id="1560345"/>
    <lineage>
        <taxon>Bacteria</taxon>
        <taxon>Pseudomonadati</taxon>
        <taxon>Pseudomonadota</taxon>
        <taxon>Alphaproteobacteria</taxon>
        <taxon>Sphingomonadales</taxon>
        <taxon>Sphingomonadaceae</taxon>
        <taxon>Sphingomonas</taxon>
    </lineage>
</organism>
<dbReference type="OrthoDB" id="9773738at2"/>
<dbReference type="GO" id="GO:0016787">
    <property type="term" value="F:hydrolase activity"/>
    <property type="evidence" value="ECO:0007669"/>
    <property type="project" value="UniProtKB-KW"/>
</dbReference>
<evidence type="ECO:0000256" key="3">
    <source>
        <dbReference type="ARBA" id="ARBA00022723"/>
    </source>
</evidence>
<feature type="domain" description="Metallo-beta-lactamase" evidence="6">
    <location>
        <begin position="36"/>
        <end position="236"/>
    </location>
</feature>
<dbReference type="RefSeq" id="WP_069203484.1">
    <property type="nucleotide sequence ID" value="NZ_CP014168.1"/>
</dbReference>
<comment type="similarity">
    <text evidence="2">Belongs to the metallo-beta-lactamase superfamily.</text>
</comment>
<evidence type="ECO:0000313" key="7">
    <source>
        <dbReference type="EMBL" id="AOH82900.1"/>
    </source>
</evidence>
<dbReference type="Pfam" id="PF00753">
    <property type="entry name" value="Lactamase_B"/>
    <property type="match status" value="1"/>
</dbReference>
<evidence type="ECO:0000256" key="2">
    <source>
        <dbReference type="ARBA" id="ARBA00007749"/>
    </source>
</evidence>
<dbReference type="Proteomes" id="UP000094256">
    <property type="component" value="Chromosome"/>
</dbReference>
<gene>
    <name evidence="7" type="ORF">AWL63_01820</name>
</gene>
<dbReference type="InterPro" id="IPR036866">
    <property type="entry name" value="RibonucZ/Hydroxyglut_hydro"/>
</dbReference>
<dbReference type="Gene3D" id="3.60.15.10">
    <property type="entry name" value="Ribonuclease Z/Hydroxyacylglutathione hydrolase-like"/>
    <property type="match status" value="1"/>
</dbReference>
<sequence length="264" mass="29474">MESTFEIYAVRYGHHDRNAAANFIGGDPHDQPMALDYFVWAIVGAEKTYVVDTGFDATTSRVRNRQLVRPVEDGLRAIGIEPANVSDVIISHMHFDHAGNRDLFPAATYHLQDVEMAFCTGRCMCQPFLNHSFAVEDVQSMVGKVFAGRVHFHDGDSEIEPGLSVHRVGGHTRGLQIVRVKTKRGWVVIGSDASHFYANFEQYRPFPVVESVSDMLAGYDTMRRLSSSIRHIIPGHDPLVLARYPVVRADLADVVRLDLEPIGS</sequence>
<accession>A0A1B3Z658</accession>
<keyword evidence="4 7" id="KW-0378">Hydrolase</keyword>
<dbReference type="PANTHER" id="PTHR42978:SF7">
    <property type="entry name" value="METALLO-HYDROLASE RV2300C-RELATED"/>
    <property type="match status" value="1"/>
</dbReference>
<dbReference type="STRING" id="1560345.AWL63_01820"/>
<dbReference type="CDD" id="cd07729">
    <property type="entry name" value="AHL_lactonase_MBL-fold"/>
    <property type="match status" value="1"/>
</dbReference>
<evidence type="ECO:0000256" key="5">
    <source>
        <dbReference type="ARBA" id="ARBA00022833"/>
    </source>
</evidence>
<reference evidence="7 8" key="1">
    <citation type="submission" date="2016-01" db="EMBL/GenBank/DDBJ databases">
        <title>Complete genome and mega plasmid sequence of Sphingomonas panacis DCY99 elicits systemic resistance in rice to Xanthomonas oryzae.</title>
        <authorList>
            <person name="Kim Y.J."/>
            <person name="Yang D.C."/>
            <person name="Sing P."/>
        </authorList>
    </citation>
    <scope>NUCLEOTIDE SEQUENCE [LARGE SCALE GENOMIC DNA]</scope>
    <source>
        <strain evidence="7 8">DCY99</strain>
    </source>
</reference>
<keyword evidence="8" id="KW-1185">Reference proteome</keyword>
<protein>
    <submittedName>
        <fullName evidence="7">MBL fold metallo-hydrolase</fullName>
    </submittedName>
</protein>
<keyword evidence="3" id="KW-0479">Metal-binding</keyword>
<dbReference type="EMBL" id="CP014168">
    <property type="protein sequence ID" value="AOH82900.1"/>
    <property type="molecule type" value="Genomic_DNA"/>
</dbReference>
<comment type="cofactor">
    <cofactor evidence="1">
        <name>Zn(2+)</name>
        <dbReference type="ChEBI" id="CHEBI:29105"/>
    </cofactor>
</comment>